<dbReference type="AlphaFoldDB" id="A0A2S9GUP0"/>
<evidence type="ECO:0000256" key="2">
    <source>
        <dbReference type="ARBA" id="ARBA00014241"/>
    </source>
</evidence>
<keyword evidence="4 6" id="KW-0732">Signal</keyword>
<dbReference type="Pfam" id="PF18649">
    <property type="entry name" value="EcpB_C"/>
    <property type="match status" value="1"/>
</dbReference>
<feature type="signal peptide" evidence="6">
    <location>
        <begin position="1"/>
        <end position="21"/>
    </location>
</feature>
<evidence type="ECO:0000259" key="7">
    <source>
        <dbReference type="Pfam" id="PF18649"/>
    </source>
</evidence>
<feature type="domain" description="EcpB C-terminal" evidence="7">
    <location>
        <begin position="156"/>
        <end position="202"/>
    </location>
</feature>
<keyword evidence="5" id="KW-0143">Chaperone</keyword>
<dbReference type="OrthoDB" id="7630309at2"/>
<protein>
    <recommendedName>
        <fullName evidence="2">Probable fimbrial chaperone EcpB</fullName>
    </recommendedName>
</protein>
<accession>A0A2S9GUP0</accession>
<dbReference type="InterPro" id="IPR013783">
    <property type="entry name" value="Ig-like_fold"/>
</dbReference>
<evidence type="ECO:0000256" key="6">
    <source>
        <dbReference type="SAM" id="SignalP"/>
    </source>
</evidence>
<evidence type="ECO:0000313" key="8">
    <source>
        <dbReference type="EMBL" id="PRC91447.1"/>
    </source>
</evidence>
<organism evidence="8 9">
    <name type="scientific">Solimicrobium silvestre</name>
    <dbReference type="NCBI Taxonomy" id="2099400"/>
    <lineage>
        <taxon>Bacteria</taxon>
        <taxon>Pseudomonadati</taxon>
        <taxon>Pseudomonadota</taxon>
        <taxon>Betaproteobacteria</taxon>
        <taxon>Burkholderiales</taxon>
        <taxon>Oxalobacteraceae</taxon>
        <taxon>Solimicrobium</taxon>
    </lineage>
</organism>
<evidence type="ECO:0000313" key="9">
    <source>
        <dbReference type="Proteomes" id="UP000237839"/>
    </source>
</evidence>
<dbReference type="RefSeq" id="WP_105533608.1">
    <property type="nucleotide sequence ID" value="NZ_PUGF01000023.1"/>
</dbReference>
<dbReference type="InterPro" id="IPR040695">
    <property type="entry name" value="EcpB_C"/>
</dbReference>
<evidence type="ECO:0000256" key="5">
    <source>
        <dbReference type="ARBA" id="ARBA00023186"/>
    </source>
</evidence>
<reference evidence="8 9" key="1">
    <citation type="submission" date="2018-02" db="EMBL/GenBank/DDBJ databases">
        <title>Solimicrobium silvestre gen. nov., sp. nov., isolated from alpine forest soil.</title>
        <authorList>
            <person name="Margesin R."/>
            <person name="Albuquerque L."/>
            <person name="Zhang D.-C."/>
            <person name="Froufe H.J.C."/>
            <person name="Severino R."/>
            <person name="Roxo I."/>
            <person name="Egas C."/>
            <person name="Da Costa M.S."/>
        </authorList>
    </citation>
    <scope>NUCLEOTIDE SEQUENCE [LARGE SCALE GENOMIC DNA]</scope>
    <source>
        <strain evidence="8 9">S20-91</strain>
    </source>
</reference>
<feature type="chain" id="PRO_5015724204" description="Probable fimbrial chaperone EcpB" evidence="6">
    <location>
        <begin position="22"/>
        <end position="225"/>
    </location>
</feature>
<gene>
    <name evidence="8" type="ORF">S2091_3862</name>
</gene>
<keyword evidence="9" id="KW-1185">Reference proteome</keyword>
<dbReference type="Proteomes" id="UP000237839">
    <property type="component" value="Unassembled WGS sequence"/>
</dbReference>
<evidence type="ECO:0000256" key="3">
    <source>
        <dbReference type="ARBA" id="ARBA00022558"/>
    </source>
</evidence>
<comment type="caution">
    <text evidence="8">The sequence shown here is derived from an EMBL/GenBank/DDBJ whole genome shotgun (WGS) entry which is preliminary data.</text>
</comment>
<comment type="similarity">
    <text evidence="1">Belongs to the EcpB/EcpE family.</text>
</comment>
<dbReference type="SUPFAM" id="SSF49354">
    <property type="entry name" value="PapD-like"/>
    <property type="match status" value="1"/>
</dbReference>
<dbReference type="EMBL" id="PUGF01000023">
    <property type="protein sequence ID" value="PRC91447.1"/>
    <property type="molecule type" value="Genomic_DNA"/>
</dbReference>
<evidence type="ECO:0000256" key="4">
    <source>
        <dbReference type="ARBA" id="ARBA00022729"/>
    </source>
</evidence>
<dbReference type="InterPro" id="IPR008962">
    <property type="entry name" value="PapD-like_sf"/>
</dbReference>
<proteinExistence type="inferred from homology"/>
<evidence type="ECO:0000256" key="1">
    <source>
        <dbReference type="ARBA" id="ARBA00009408"/>
    </source>
</evidence>
<keyword evidence="3" id="KW-1029">Fimbrium biogenesis</keyword>
<sequence length="225" mass="24473">MSKKPFLVSVLLWVCASGAYAINVGVLTTEIQDTEFFVVKEIKNQESVAKFVTTKVIEVDNPKSLAPVLGGAPDVLVSPATLLVGPKKSASVKIYYNGAKDDRERYYQLIFVEQSMSKATDLTAKASIEAKQKISIATILVARPRVLDFKYEVDGKGAIKNVGNSFMQTVAIGQCAGDTADGLTPCASEEFILPGERVDFSKKFKVFDGYGIWHGLKYEFIAGGE</sequence>
<name>A0A2S9GUP0_9BURK</name>
<dbReference type="Gene3D" id="2.60.40.10">
    <property type="entry name" value="Immunoglobulins"/>
    <property type="match status" value="1"/>
</dbReference>